<protein>
    <submittedName>
        <fullName evidence="2">Cytoplasmic protein</fullName>
    </submittedName>
</protein>
<feature type="domain" description="DUF4180" evidence="1">
    <location>
        <begin position="9"/>
        <end position="118"/>
    </location>
</feature>
<evidence type="ECO:0000313" key="2">
    <source>
        <dbReference type="EMBL" id="KOR90285.1"/>
    </source>
</evidence>
<dbReference type="Pfam" id="PF13788">
    <property type="entry name" value="DUF4180"/>
    <property type="match status" value="1"/>
</dbReference>
<dbReference type="PATRIC" id="fig|1705565.3.peg.5024"/>
<dbReference type="AlphaFoldDB" id="A0A0M1P7H4"/>
<proteinExistence type="predicted"/>
<organism evidence="2 3">
    <name type="scientific">Paenibacillus solani</name>
    <dbReference type="NCBI Taxonomy" id="1705565"/>
    <lineage>
        <taxon>Bacteria</taxon>
        <taxon>Bacillati</taxon>
        <taxon>Bacillota</taxon>
        <taxon>Bacilli</taxon>
        <taxon>Bacillales</taxon>
        <taxon>Paenibacillaceae</taxon>
        <taxon>Paenibacillus</taxon>
    </lineage>
</organism>
<dbReference type="InterPro" id="IPR025438">
    <property type="entry name" value="DUF4180"/>
</dbReference>
<gene>
    <name evidence="2" type="ORF">AM231_14870</name>
</gene>
<evidence type="ECO:0000259" key="1">
    <source>
        <dbReference type="Pfam" id="PF13788"/>
    </source>
</evidence>
<accession>A0A0M1P7H4</accession>
<reference evidence="3" key="1">
    <citation type="submission" date="2015-08" db="EMBL/GenBank/DDBJ databases">
        <title>Genome sequencing project for genomic taxonomy and phylogenomics of Bacillus-like bacteria.</title>
        <authorList>
            <person name="Liu B."/>
            <person name="Wang J."/>
            <person name="Zhu Y."/>
            <person name="Liu G."/>
            <person name="Chen Q."/>
            <person name="Chen Z."/>
            <person name="Lan J."/>
            <person name="Che J."/>
            <person name="Ge C."/>
            <person name="Shi H."/>
            <person name="Pan Z."/>
            <person name="Liu X."/>
        </authorList>
    </citation>
    <scope>NUCLEOTIDE SEQUENCE [LARGE SCALE GENOMIC DNA]</scope>
    <source>
        <strain evidence="3">FJAT-22460</strain>
    </source>
</reference>
<evidence type="ECO:0000313" key="3">
    <source>
        <dbReference type="Proteomes" id="UP000036932"/>
    </source>
</evidence>
<dbReference type="Proteomes" id="UP000036932">
    <property type="component" value="Unassembled WGS sequence"/>
</dbReference>
<name>A0A0M1P7H4_9BACL</name>
<dbReference type="OrthoDB" id="8595425at2"/>
<comment type="caution">
    <text evidence="2">The sequence shown here is derived from an EMBL/GenBank/DDBJ whole genome shotgun (WGS) entry which is preliminary data.</text>
</comment>
<dbReference type="EMBL" id="LIUT01000001">
    <property type="protein sequence ID" value="KOR90285.1"/>
    <property type="molecule type" value="Genomic_DNA"/>
</dbReference>
<keyword evidence="3" id="KW-1185">Reference proteome</keyword>
<dbReference type="RefSeq" id="WP_054403229.1">
    <property type="nucleotide sequence ID" value="NZ_LIUT01000001.1"/>
</dbReference>
<sequence>MNIRKIEQNGIEIAIVTSNEVLITDVQSALDLMATVSYEVGCNRIVLDKSAICEDFFDLKTPLAGEILQKFINYQTKIAIIGDFSSYTSKSLKDFIYESNKGNDIFFLSNEDEASEKLSRV</sequence>